<keyword evidence="4 11" id="KW-0378">Hydrolase</keyword>
<evidence type="ECO:0000259" key="12">
    <source>
        <dbReference type="Pfam" id="PF01931"/>
    </source>
</evidence>
<dbReference type="GO" id="GO:0103023">
    <property type="term" value="F:ITPase activity"/>
    <property type="evidence" value="ECO:0007669"/>
    <property type="project" value="UniProtKB-EC"/>
</dbReference>
<comment type="catalytic activity">
    <reaction evidence="8 11">
        <text>ITP + H2O = IDP + phosphate + H(+)</text>
        <dbReference type="Rhea" id="RHEA:28330"/>
        <dbReference type="ChEBI" id="CHEBI:15377"/>
        <dbReference type="ChEBI" id="CHEBI:15378"/>
        <dbReference type="ChEBI" id="CHEBI:43474"/>
        <dbReference type="ChEBI" id="CHEBI:58280"/>
        <dbReference type="ChEBI" id="CHEBI:61402"/>
        <dbReference type="EC" id="3.6.1.73"/>
    </reaction>
</comment>
<dbReference type="GO" id="GO:0009117">
    <property type="term" value="P:nucleotide metabolic process"/>
    <property type="evidence" value="ECO:0007669"/>
    <property type="project" value="UniProtKB-KW"/>
</dbReference>
<protein>
    <recommendedName>
        <fullName evidence="11">Probable inosine/xanthosine triphosphatase</fullName>
        <shortName evidence="11">ITPase/XTPase</shortName>
        <ecNumber evidence="11">3.6.1.73</ecNumber>
    </recommendedName>
    <alternativeName>
        <fullName evidence="11">Non-canonical purine NTP phosphatase</fullName>
    </alternativeName>
    <alternativeName>
        <fullName evidence="11">Non-standard purine NTP phosphatase</fullName>
    </alternativeName>
    <alternativeName>
        <fullName evidence="11">Nucleoside-triphosphate phosphatase</fullName>
        <shortName evidence="11">NTPase</shortName>
    </alternativeName>
</protein>
<comment type="function">
    <text evidence="11">Phosphatase that hydrolyzes non-canonical purine nucleotides such as XTP and ITP to their respective diphosphate derivatives. Probably excludes non-canonical purines from DNA/RNA precursor pool, thus preventing their incorporation into DNA/RNA and avoiding chromosomal lesions.</text>
</comment>
<dbReference type="NCBIfam" id="NF003459">
    <property type="entry name" value="PRK05074.1"/>
    <property type="match status" value="1"/>
</dbReference>
<dbReference type="Gene3D" id="3.90.950.10">
    <property type="match status" value="1"/>
</dbReference>
<comment type="cofactor">
    <cofactor evidence="1">
        <name>Mn(2+)</name>
        <dbReference type="ChEBI" id="CHEBI:29035"/>
    </cofactor>
</comment>
<dbReference type="EMBL" id="VKKY01000001">
    <property type="protein sequence ID" value="KAA3440079.1"/>
    <property type="molecule type" value="Genomic_DNA"/>
</dbReference>
<accession>A0A5B6TKW8</accession>
<dbReference type="NCBIfam" id="TIGR00258">
    <property type="entry name" value="inosine/xanthosine triphosphatase"/>
    <property type="match status" value="1"/>
</dbReference>
<dbReference type="EC" id="3.6.1.73" evidence="11"/>
<evidence type="ECO:0000256" key="2">
    <source>
        <dbReference type="ARBA" id="ARBA00022723"/>
    </source>
</evidence>
<evidence type="ECO:0000256" key="10">
    <source>
        <dbReference type="ARBA" id="ARBA00060855"/>
    </source>
</evidence>
<dbReference type="PANTHER" id="PTHR34699">
    <property type="match status" value="1"/>
</dbReference>
<keyword evidence="5 11" id="KW-0460">Magnesium</keyword>
<feature type="binding site" evidence="11">
    <location>
        <begin position="12"/>
        <end position="17"/>
    </location>
    <ligand>
        <name>substrate</name>
    </ligand>
</feature>
<dbReference type="RefSeq" id="WP_149089717.1">
    <property type="nucleotide sequence ID" value="NZ_VKKY01000001.1"/>
</dbReference>
<dbReference type="PANTHER" id="PTHR34699:SF2">
    <property type="entry name" value="NON-CANONICAL PURINE NTP PHOSPHATASE_PRRC1 DOMAIN-CONTAINING PROTEIN"/>
    <property type="match status" value="1"/>
</dbReference>
<evidence type="ECO:0000313" key="13">
    <source>
        <dbReference type="EMBL" id="KAA3440079.1"/>
    </source>
</evidence>
<dbReference type="SUPFAM" id="SSF52972">
    <property type="entry name" value="ITPase-like"/>
    <property type="match status" value="1"/>
</dbReference>
<evidence type="ECO:0000256" key="1">
    <source>
        <dbReference type="ARBA" id="ARBA00001936"/>
    </source>
</evidence>
<feature type="domain" description="Non-canonical purine NTP phosphatase/PRRC1" evidence="12">
    <location>
        <begin position="11"/>
        <end position="173"/>
    </location>
</feature>
<comment type="catalytic activity">
    <reaction evidence="9 11">
        <text>XTP + H2O = XDP + phosphate + H(+)</text>
        <dbReference type="Rhea" id="RHEA:28406"/>
        <dbReference type="ChEBI" id="CHEBI:15377"/>
        <dbReference type="ChEBI" id="CHEBI:15378"/>
        <dbReference type="ChEBI" id="CHEBI:43474"/>
        <dbReference type="ChEBI" id="CHEBI:59884"/>
        <dbReference type="ChEBI" id="CHEBI:61314"/>
        <dbReference type="EC" id="3.6.1.73"/>
    </reaction>
</comment>
<evidence type="ECO:0000256" key="6">
    <source>
        <dbReference type="ARBA" id="ARBA00023080"/>
    </source>
</evidence>
<evidence type="ECO:0000256" key="3">
    <source>
        <dbReference type="ARBA" id="ARBA00022741"/>
    </source>
</evidence>
<evidence type="ECO:0000313" key="14">
    <source>
        <dbReference type="Proteomes" id="UP000324133"/>
    </source>
</evidence>
<keyword evidence="2 11" id="KW-0479">Metal-binding</keyword>
<comment type="subunit">
    <text evidence="11">Homodimer.</text>
</comment>
<evidence type="ECO:0000256" key="11">
    <source>
        <dbReference type="HAMAP-Rule" id="MF_00648"/>
    </source>
</evidence>
<dbReference type="HAMAP" id="MF_00648">
    <property type="entry name" value="Non_canon_purine_NTPase_YjjX"/>
    <property type="match status" value="1"/>
</dbReference>
<sequence length="194" mass="21092">MNKVVQKVVVASTNPVKVSAALHGLQAMFPQYEFVAEPISVPSGVSDQPMTDTETLTGAFNRVSNAFEAQPTADFWVGIEGGVQTLHTDLAAFAWIVVRSKKLVGKARTGMFFLPPAVAELVQQGVELGEADDRVFGHTNSKQKGGAIGLLTQNVVDRADLYEQAVKLALVPFRNEELYLQHQEASVSLKPEHF</sequence>
<name>A0A5B6TKW8_9BACT</name>
<dbReference type="InterPro" id="IPR050299">
    <property type="entry name" value="YjjX_NTPase"/>
</dbReference>
<dbReference type="FunFam" id="3.90.950.10:FF:000002">
    <property type="entry name" value="Inosine/xanthosine triphosphatase"/>
    <property type="match status" value="1"/>
</dbReference>
<keyword evidence="14" id="KW-1185">Reference proteome</keyword>
<dbReference type="InterPro" id="IPR029001">
    <property type="entry name" value="ITPase-like_fam"/>
</dbReference>
<dbReference type="InterPro" id="IPR026533">
    <property type="entry name" value="NTPase/PRRC1"/>
</dbReference>
<comment type="cofactor">
    <cofactor evidence="11">
        <name>Mg(2+)</name>
        <dbReference type="ChEBI" id="CHEBI:18420"/>
    </cofactor>
    <cofactor evidence="11">
        <name>Mn(2+)</name>
        <dbReference type="ChEBI" id="CHEBI:29035"/>
    </cofactor>
    <text evidence="11">Binds 1 divalent metal cation per subunit; can use either Mg(2+) or Mn(2+).</text>
</comment>
<dbReference type="GO" id="GO:0006772">
    <property type="term" value="P:thiamine metabolic process"/>
    <property type="evidence" value="ECO:0007669"/>
    <property type="project" value="TreeGrafter"/>
</dbReference>
<dbReference type="Proteomes" id="UP000324133">
    <property type="component" value="Unassembled WGS sequence"/>
</dbReference>
<evidence type="ECO:0000256" key="4">
    <source>
        <dbReference type="ARBA" id="ARBA00022801"/>
    </source>
</evidence>
<comment type="similarity">
    <text evidence="10 11">Belongs to the YjjX NTPase family.</text>
</comment>
<dbReference type="Pfam" id="PF01931">
    <property type="entry name" value="NTPase_I-T"/>
    <property type="match status" value="1"/>
</dbReference>
<evidence type="ECO:0000256" key="8">
    <source>
        <dbReference type="ARBA" id="ARBA00048174"/>
    </source>
</evidence>
<gene>
    <name evidence="13" type="primary">yjjX</name>
    <name evidence="13" type="ORF">FOA19_05265</name>
</gene>
<dbReference type="InterPro" id="IPR002786">
    <property type="entry name" value="Non_canon_purine_NTPase"/>
</dbReference>
<dbReference type="GO" id="GO:0046872">
    <property type="term" value="F:metal ion binding"/>
    <property type="evidence" value="ECO:0007669"/>
    <property type="project" value="UniProtKB-KW"/>
</dbReference>
<keyword evidence="6 11" id="KW-0546">Nucleotide metabolism</keyword>
<evidence type="ECO:0000256" key="9">
    <source>
        <dbReference type="ARBA" id="ARBA00048781"/>
    </source>
</evidence>
<keyword evidence="3 11" id="KW-0547">Nucleotide-binding</keyword>
<dbReference type="OrthoDB" id="164951at2"/>
<evidence type="ECO:0000256" key="5">
    <source>
        <dbReference type="ARBA" id="ARBA00022842"/>
    </source>
</evidence>
<proteinExistence type="inferred from homology"/>
<comment type="caution">
    <text evidence="13">The sequence shown here is derived from an EMBL/GenBank/DDBJ whole genome shotgun (WGS) entry which is preliminary data.</text>
</comment>
<evidence type="ECO:0000256" key="7">
    <source>
        <dbReference type="ARBA" id="ARBA00023211"/>
    </source>
</evidence>
<dbReference type="AlphaFoldDB" id="A0A5B6TKW8"/>
<organism evidence="13 14">
    <name type="scientific">Rufibacter hautae</name>
    <dbReference type="NCBI Taxonomy" id="2595005"/>
    <lineage>
        <taxon>Bacteria</taxon>
        <taxon>Pseudomonadati</taxon>
        <taxon>Bacteroidota</taxon>
        <taxon>Cytophagia</taxon>
        <taxon>Cytophagales</taxon>
        <taxon>Hymenobacteraceae</taxon>
        <taxon>Rufibacter</taxon>
    </lineage>
</organism>
<dbReference type="GO" id="GO:0000166">
    <property type="term" value="F:nucleotide binding"/>
    <property type="evidence" value="ECO:0007669"/>
    <property type="project" value="UniProtKB-KW"/>
</dbReference>
<reference evidence="13 14" key="1">
    <citation type="submission" date="2019-07" db="EMBL/GenBank/DDBJ databases">
        <title>Rufibacter sp. nov., isolated from lake sediment.</title>
        <authorList>
            <person name="Qu J.-H."/>
        </authorList>
    </citation>
    <scope>NUCLEOTIDE SEQUENCE [LARGE SCALE GENOMIC DNA]</scope>
    <source>
        <strain evidence="13 14">NBS58-1</strain>
    </source>
</reference>
<keyword evidence="7 11" id="KW-0464">Manganese</keyword>
<comment type="caution">
    <text evidence="11">Lacks conserved residue(s) required for the propagation of feature annotation.</text>
</comment>